<comment type="similarity">
    <text evidence="10">Belongs to the insect chemoreceptor superfamily. Heteromeric odorant receptor channel (TC 1.A.69) family.</text>
</comment>
<keyword evidence="3 10" id="KW-0716">Sensory transduction</keyword>
<keyword evidence="7 10" id="KW-0472">Membrane</keyword>
<keyword evidence="5 10" id="KW-0552">Olfaction</keyword>
<dbReference type="GO" id="GO:0007165">
    <property type="term" value="P:signal transduction"/>
    <property type="evidence" value="ECO:0007669"/>
    <property type="project" value="UniProtKB-KW"/>
</dbReference>
<dbReference type="GO" id="GO:0005549">
    <property type="term" value="F:odorant binding"/>
    <property type="evidence" value="ECO:0007669"/>
    <property type="project" value="InterPro"/>
</dbReference>
<evidence type="ECO:0000256" key="4">
    <source>
        <dbReference type="ARBA" id="ARBA00022692"/>
    </source>
</evidence>
<dbReference type="InterPro" id="IPR004117">
    <property type="entry name" value="7tm6_olfct_rcpt"/>
</dbReference>
<dbReference type="GO" id="GO:0004984">
    <property type="term" value="F:olfactory receptor activity"/>
    <property type="evidence" value="ECO:0007669"/>
    <property type="project" value="InterPro"/>
</dbReference>
<evidence type="ECO:0000256" key="6">
    <source>
        <dbReference type="ARBA" id="ARBA00022989"/>
    </source>
</evidence>
<dbReference type="PANTHER" id="PTHR21137:SF35">
    <property type="entry name" value="ODORANT RECEPTOR 19A-RELATED"/>
    <property type="match status" value="1"/>
</dbReference>
<proteinExistence type="evidence at transcript level"/>
<evidence type="ECO:0000256" key="8">
    <source>
        <dbReference type="ARBA" id="ARBA00023170"/>
    </source>
</evidence>
<keyword evidence="9 10" id="KW-0807">Transducer</keyword>
<accession>A0A411HR27</accession>
<gene>
    <name evidence="11" type="primary">OR21</name>
</gene>
<keyword evidence="2" id="KW-1003">Cell membrane</keyword>
<dbReference type="PANTHER" id="PTHR21137">
    <property type="entry name" value="ODORANT RECEPTOR"/>
    <property type="match status" value="1"/>
</dbReference>
<evidence type="ECO:0000256" key="9">
    <source>
        <dbReference type="ARBA" id="ARBA00023224"/>
    </source>
</evidence>
<evidence type="ECO:0000256" key="10">
    <source>
        <dbReference type="RuleBase" id="RU351113"/>
    </source>
</evidence>
<dbReference type="GO" id="GO:0005886">
    <property type="term" value="C:plasma membrane"/>
    <property type="evidence" value="ECO:0007669"/>
    <property type="project" value="UniProtKB-SubCell"/>
</dbReference>
<sequence>MSPKIVIRKLSTEFSRDVFKDGAKKVILPGKILLQSVCCWPDNESAFMSIVGWCLFWNLFIVEIFHTFYVFKNFRDIGDAVSAGATVTTTMEGLVRLHIMLSKREVLNGILVKLWKQFWSVEVIEPIKCKKAQRKAQLSIVLTSIVLVSSVISNTQISGAPYVRNRGLVLKSVFPFDWEETYIYELVYIWQYYSDWFVLFMINAFDFFFIALVTICSVQFVIMQEVFRSILAVDSRRQRVLIFGARGAKMTDKEMLFECLQQHKLLIGICNELEESFNIVILFQFFVSTSAICAASLVLNVDYSQFFKMLMYAAAHLSQWFYYCFAGDVISYESGHLSLAIYECNWHLQYDRDFRKALLLMIQRSQRPQYLTAAGVVQLDFASFLRIMRLSFSFYTLLNNLLMKNMDG</sequence>
<feature type="transmembrane region" description="Helical" evidence="10">
    <location>
        <begin position="279"/>
        <end position="300"/>
    </location>
</feature>
<comment type="subcellular location">
    <subcellularLocation>
        <location evidence="1 10">Cell membrane</location>
        <topology evidence="1 10">Multi-pass membrane protein</topology>
    </subcellularLocation>
</comment>
<evidence type="ECO:0000256" key="3">
    <source>
        <dbReference type="ARBA" id="ARBA00022606"/>
    </source>
</evidence>
<evidence type="ECO:0000256" key="5">
    <source>
        <dbReference type="ARBA" id="ARBA00022725"/>
    </source>
</evidence>
<feature type="transmembrane region" description="Helical" evidence="10">
    <location>
        <begin position="196"/>
        <end position="222"/>
    </location>
</feature>
<evidence type="ECO:0000256" key="1">
    <source>
        <dbReference type="ARBA" id="ARBA00004651"/>
    </source>
</evidence>
<feature type="transmembrane region" description="Helical" evidence="10">
    <location>
        <begin position="50"/>
        <end position="71"/>
    </location>
</feature>
<name>A0A411HR27_PROBE</name>
<protein>
    <recommendedName>
        <fullName evidence="10">Odorant receptor</fullName>
    </recommendedName>
</protein>
<keyword evidence="8 10" id="KW-0675">Receptor</keyword>
<dbReference type="Pfam" id="PF02949">
    <property type="entry name" value="7tm_6"/>
    <property type="match status" value="1"/>
</dbReference>
<feature type="transmembrane region" description="Helical" evidence="10">
    <location>
        <begin position="138"/>
        <end position="157"/>
    </location>
</feature>
<dbReference type="AlphaFoldDB" id="A0A411HR27"/>
<dbReference type="EMBL" id="MH324854">
    <property type="protein sequence ID" value="QBB72953.1"/>
    <property type="molecule type" value="mRNA"/>
</dbReference>
<keyword evidence="6 10" id="KW-1133">Transmembrane helix</keyword>
<comment type="caution">
    <text evidence="10">Lacks conserved residue(s) required for the propagation of feature annotation.</text>
</comment>
<evidence type="ECO:0000256" key="2">
    <source>
        <dbReference type="ARBA" id="ARBA00022475"/>
    </source>
</evidence>
<organism evidence="11">
    <name type="scientific">Protaetia brevitarsis</name>
    <name type="common">White-spotted flower chafer beetle</name>
    <name type="synonym">Liocola brevitarsis</name>
    <dbReference type="NCBI Taxonomy" id="348688"/>
    <lineage>
        <taxon>Eukaryota</taxon>
        <taxon>Metazoa</taxon>
        <taxon>Ecdysozoa</taxon>
        <taxon>Arthropoda</taxon>
        <taxon>Hexapoda</taxon>
        <taxon>Insecta</taxon>
        <taxon>Pterygota</taxon>
        <taxon>Neoptera</taxon>
        <taxon>Endopterygota</taxon>
        <taxon>Coleoptera</taxon>
        <taxon>Polyphaga</taxon>
        <taxon>Scarabaeiformia</taxon>
        <taxon>Scarabaeidae</taxon>
        <taxon>Cetoniinae</taxon>
        <taxon>Protaetia</taxon>
        <taxon>Liocola</taxon>
    </lineage>
</organism>
<evidence type="ECO:0000313" key="11">
    <source>
        <dbReference type="EMBL" id="QBB72953.1"/>
    </source>
</evidence>
<evidence type="ECO:0000256" key="7">
    <source>
        <dbReference type="ARBA" id="ARBA00023136"/>
    </source>
</evidence>
<reference evidence="11" key="1">
    <citation type="submission" date="2018-05" db="EMBL/GenBank/DDBJ databases">
        <title>Identification and expression analysis of candidate chemosensory receptors in the white-spotted flower chafer, Protaetia brevitarsis.</title>
        <authorList>
            <person name="Zhang T."/>
        </authorList>
    </citation>
    <scope>NUCLEOTIDE SEQUENCE</scope>
</reference>
<keyword evidence="4 10" id="KW-0812">Transmembrane</keyword>